<gene>
    <name evidence="5" type="ORF">NNX28_05145</name>
</gene>
<keyword evidence="2" id="KW-0808">Transferase</keyword>
<evidence type="ECO:0000256" key="1">
    <source>
        <dbReference type="ARBA" id="ARBA00010688"/>
    </source>
</evidence>
<dbReference type="InterPro" id="IPR011611">
    <property type="entry name" value="PfkB_dom"/>
</dbReference>
<comment type="similarity">
    <text evidence="1">Belongs to the carbohydrate kinase PfkB family.</text>
</comment>
<dbReference type="RefSeq" id="WP_255865040.1">
    <property type="nucleotide sequence ID" value="NZ_CP104263.1"/>
</dbReference>
<proteinExistence type="inferred from homology"/>
<evidence type="ECO:0000313" key="6">
    <source>
        <dbReference type="Proteomes" id="UP001206924"/>
    </source>
</evidence>
<dbReference type="Gene3D" id="3.40.1190.20">
    <property type="match status" value="1"/>
</dbReference>
<dbReference type="SUPFAM" id="SSF53613">
    <property type="entry name" value="Ribokinase-like"/>
    <property type="match status" value="1"/>
</dbReference>
<dbReference type="PROSITE" id="PS00584">
    <property type="entry name" value="PFKB_KINASES_2"/>
    <property type="match status" value="1"/>
</dbReference>
<dbReference type="InterPro" id="IPR029056">
    <property type="entry name" value="Ribokinase-like"/>
</dbReference>
<sequence length="334" mass="34751">MSTPSSRGPVAAAAGPEEFQPAEVVTLGETMAVLRSQHPGPLAHARSMDTGIGGAESNVAIGLRRLGVDVAWVGRVGADSLGELVLRELRAEGLRVLARIDPEARTGLMIKERRTQETVKVWYYRNGSAGSRLTVGDVPAEAIAGARLLHITGITPALSASAAEAVRFAVDCAHDAGTQVSLDLNYRSALWTPEQAAPVLRKLVADADILFAGLDEAAIALGAPHRPERMAALLAGMGPDQVLLKLGPEGALGLIDGSEYAQDAVQIQAVDTVGAGDAFVAGYLAELLAGEGPKARLQTAVRTGAFACLGPGDWESLPHRNELGLLDAAEGVQR</sequence>
<protein>
    <submittedName>
        <fullName evidence="5">Sugar kinase</fullName>
    </submittedName>
</protein>
<dbReference type="PANTHER" id="PTHR43320">
    <property type="entry name" value="SUGAR KINASE"/>
    <property type="match status" value="1"/>
</dbReference>
<dbReference type="InterPro" id="IPR052700">
    <property type="entry name" value="Carb_kinase_PfkB-like"/>
</dbReference>
<dbReference type="CDD" id="cd01166">
    <property type="entry name" value="KdgK"/>
    <property type="match status" value="1"/>
</dbReference>
<evidence type="ECO:0000259" key="4">
    <source>
        <dbReference type="Pfam" id="PF00294"/>
    </source>
</evidence>
<dbReference type="Pfam" id="PF00294">
    <property type="entry name" value="PfkB"/>
    <property type="match status" value="1"/>
</dbReference>
<evidence type="ECO:0000256" key="3">
    <source>
        <dbReference type="ARBA" id="ARBA00022777"/>
    </source>
</evidence>
<dbReference type="EMBL" id="JANFLP010000006">
    <property type="protein sequence ID" value="MCQ1949314.1"/>
    <property type="molecule type" value="Genomic_DNA"/>
</dbReference>
<evidence type="ECO:0000313" key="5">
    <source>
        <dbReference type="EMBL" id="MCQ1949314.1"/>
    </source>
</evidence>
<feature type="domain" description="Carbohydrate kinase PfkB" evidence="4">
    <location>
        <begin position="23"/>
        <end position="319"/>
    </location>
</feature>
<dbReference type="GO" id="GO:0016301">
    <property type="term" value="F:kinase activity"/>
    <property type="evidence" value="ECO:0007669"/>
    <property type="project" value="UniProtKB-KW"/>
</dbReference>
<evidence type="ECO:0000256" key="2">
    <source>
        <dbReference type="ARBA" id="ARBA00022679"/>
    </source>
</evidence>
<organism evidence="5 6">
    <name type="scientific">Arthrobacter jinronghuae</name>
    <dbReference type="NCBI Taxonomy" id="2964609"/>
    <lineage>
        <taxon>Bacteria</taxon>
        <taxon>Bacillati</taxon>
        <taxon>Actinomycetota</taxon>
        <taxon>Actinomycetes</taxon>
        <taxon>Micrococcales</taxon>
        <taxon>Micrococcaceae</taxon>
        <taxon>Arthrobacter</taxon>
    </lineage>
</organism>
<comment type="caution">
    <text evidence="5">The sequence shown here is derived from an EMBL/GenBank/DDBJ whole genome shotgun (WGS) entry which is preliminary data.</text>
</comment>
<keyword evidence="3 5" id="KW-0418">Kinase</keyword>
<dbReference type="InterPro" id="IPR002173">
    <property type="entry name" value="Carboh/pur_kinase_PfkB_CS"/>
</dbReference>
<keyword evidence="6" id="KW-1185">Reference proteome</keyword>
<accession>A0ABT1NS74</accession>
<dbReference type="Proteomes" id="UP001206924">
    <property type="component" value="Unassembled WGS sequence"/>
</dbReference>
<dbReference type="PANTHER" id="PTHR43320:SF2">
    <property type="entry name" value="2-DEHYDRO-3-DEOXYGLUCONOKINASE_2-DEHYDRO-3-DEOXYGALACTONOKINASE"/>
    <property type="match status" value="1"/>
</dbReference>
<name>A0ABT1NS74_9MICC</name>
<reference evidence="5 6" key="1">
    <citation type="submission" date="2022-07" db="EMBL/GenBank/DDBJ databases">
        <title>Novel species in genus Arthrobacter.</title>
        <authorList>
            <person name="Liu Y."/>
        </authorList>
    </citation>
    <scope>NUCLEOTIDE SEQUENCE [LARGE SCALE GENOMIC DNA]</scope>
    <source>
        <strain evidence="6">zg-Y859</strain>
    </source>
</reference>